<evidence type="ECO:0000259" key="7">
    <source>
        <dbReference type="PROSITE" id="PS50978"/>
    </source>
</evidence>
<dbReference type="PANTHER" id="PTHR37824">
    <property type="entry name" value="IRON-REGULATED SURFACE DETERMINANT PROTEIN C"/>
    <property type="match status" value="1"/>
</dbReference>
<feature type="signal peptide" evidence="6">
    <location>
        <begin position="1"/>
        <end position="30"/>
    </location>
</feature>
<dbReference type="CDD" id="cd06920">
    <property type="entry name" value="NEAT"/>
    <property type="match status" value="2"/>
</dbReference>
<feature type="chain" id="PRO_5022124727" evidence="6">
    <location>
        <begin position="31"/>
        <end position="490"/>
    </location>
</feature>
<keyword evidence="3" id="KW-0964">Secreted</keyword>
<dbReference type="SUPFAM" id="SSF158911">
    <property type="entry name" value="NEAT domain-like"/>
    <property type="match status" value="2"/>
</dbReference>
<dbReference type="Proteomes" id="UP000317944">
    <property type="component" value="Unassembled WGS sequence"/>
</dbReference>
<dbReference type="PANTHER" id="PTHR37824:SF1">
    <property type="entry name" value="IRON-REGULATED SURFACE DETERMINANT PROTEIN C"/>
    <property type="match status" value="1"/>
</dbReference>
<evidence type="ECO:0000256" key="2">
    <source>
        <dbReference type="ARBA" id="ARBA00022512"/>
    </source>
</evidence>
<organism evidence="9 10">
    <name type="scientific">Lysinibacillus sphaericus</name>
    <name type="common">Bacillus sphaericus</name>
    <dbReference type="NCBI Taxonomy" id="1421"/>
    <lineage>
        <taxon>Bacteria</taxon>
        <taxon>Bacillati</taxon>
        <taxon>Bacillota</taxon>
        <taxon>Bacilli</taxon>
        <taxon>Bacillales</taxon>
        <taxon>Bacillaceae</taxon>
        <taxon>Lysinibacillus</taxon>
    </lineage>
</organism>
<dbReference type="SMART" id="SM00725">
    <property type="entry name" value="NEAT"/>
    <property type="match status" value="1"/>
</dbReference>
<dbReference type="EMBL" id="SADV01000033">
    <property type="protein sequence ID" value="TQR27882.1"/>
    <property type="molecule type" value="Genomic_DNA"/>
</dbReference>
<protein>
    <submittedName>
        <fullName evidence="9">S-layer protein</fullName>
    </submittedName>
</protein>
<feature type="domain" description="NEAT" evidence="7">
    <location>
        <begin position="182"/>
        <end position="303"/>
    </location>
</feature>
<dbReference type="InterPro" id="IPR006635">
    <property type="entry name" value="NEAT_dom"/>
</dbReference>
<keyword evidence="4 6" id="KW-0732">Signal</keyword>
<evidence type="ECO:0000256" key="5">
    <source>
        <dbReference type="ARBA" id="ARBA00023088"/>
    </source>
</evidence>
<dbReference type="InterPro" id="IPR050436">
    <property type="entry name" value="IsdA"/>
</dbReference>
<evidence type="ECO:0000256" key="4">
    <source>
        <dbReference type="ARBA" id="ARBA00022729"/>
    </source>
</evidence>
<evidence type="ECO:0000256" key="3">
    <source>
        <dbReference type="ARBA" id="ARBA00022525"/>
    </source>
</evidence>
<keyword evidence="5" id="KW-0572">Peptidoglycan-anchor</keyword>
<evidence type="ECO:0000256" key="6">
    <source>
        <dbReference type="SAM" id="SignalP"/>
    </source>
</evidence>
<reference evidence="9 10" key="1">
    <citation type="submission" date="2018-03" db="EMBL/GenBank/DDBJ databases">
        <title>Aerobic endospore-forming bacteria genome sequencing and assembly.</title>
        <authorList>
            <person name="Cavalcante D.A."/>
            <person name="Driks A."/>
            <person name="Putonti C."/>
            <person name="De-Souza M.T."/>
        </authorList>
    </citation>
    <scope>NUCLEOTIDE SEQUENCE [LARGE SCALE GENOMIC DNA]</scope>
    <source>
        <strain evidence="9 10">SDF0037</strain>
    </source>
</reference>
<comment type="subcellular location">
    <subcellularLocation>
        <location evidence="1">Secreted</location>
        <location evidence="1">Cell wall</location>
        <topology evidence="1">Peptidoglycan-anchor</topology>
    </subcellularLocation>
</comment>
<name>A0A544U836_LYSSH</name>
<feature type="domain" description="SLH" evidence="8">
    <location>
        <begin position="303"/>
        <end position="364"/>
    </location>
</feature>
<dbReference type="InterPro" id="IPR037250">
    <property type="entry name" value="NEAT_dom_sf"/>
</dbReference>
<dbReference type="AlphaFoldDB" id="A0A544U836"/>
<feature type="domain" description="SLH" evidence="8">
    <location>
        <begin position="365"/>
        <end position="422"/>
    </location>
</feature>
<dbReference type="Pfam" id="PF00395">
    <property type="entry name" value="SLH"/>
    <property type="match status" value="2"/>
</dbReference>
<dbReference type="RefSeq" id="WP_142510809.1">
    <property type="nucleotide sequence ID" value="NZ_SADV01000033.1"/>
</dbReference>
<dbReference type="OrthoDB" id="2930890at2"/>
<keyword evidence="2" id="KW-0134">Cell wall</keyword>
<dbReference type="InterPro" id="IPR001119">
    <property type="entry name" value="SLH_dom"/>
</dbReference>
<sequence length="490" mass="52736">MANKQQSRATKIVLASLLAASLSAPSFASAKVAEVTTTNTEVKVGAIKSENVDTIVDFHIFKPGTTEPQPAISAHLVTTGTIVEKDGKFEAKLTVAAKSAPMIAGLQTKQGDKLVDATEVKNADGTITYSFPAVAGEVLQAKIHVVVASANMDKWYDFDLKAVENKEATTTEENGKSEEIKEDVKVNEVAITVYKNGTSEESIMKQYIQPKVGVSVVDGKNVVTMTFPQGQYVKGFKVEGNEATLVSQDDTTNTSKYSFVVGDLKKLVNAQLHIVVNEPEKGVNYDSNHQVQFSFAVEGAVKPVVNPFKDISNDGNKEAILALYSKGIVKGQDNFKPYDNITRSQFALMIARSLNLSSTTIAGFKDTAKLDTERVQAINALAEAGIVVKAENFNPNGTLTRQQAAVMIYRAVAHVAGKEMNYGDPTLSYYADGATVTSEEAKKAFAFLYAGKIMTGSVNANGKTVINASSPLKRTQMAKILNGSLQYMNK</sequence>
<proteinExistence type="predicted"/>
<gene>
    <name evidence="9" type="ORF">C7Y47_22660</name>
</gene>
<evidence type="ECO:0000259" key="8">
    <source>
        <dbReference type="PROSITE" id="PS51272"/>
    </source>
</evidence>
<dbReference type="Pfam" id="PF05031">
    <property type="entry name" value="NEAT"/>
    <property type="match status" value="1"/>
</dbReference>
<dbReference type="Gene3D" id="2.60.40.1850">
    <property type="match status" value="2"/>
</dbReference>
<evidence type="ECO:0000313" key="10">
    <source>
        <dbReference type="Proteomes" id="UP000317944"/>
    </source>
</evidence>
<dbReference type="PROSITE" id="PS51272">
    <property type="entry name" value="SLH"/>
    <property type="match status" value="2"/>
</dbReference>
<comment type="caution">
    <text evidence="9">The sequence shown here is derived from an EMBL/GenBank/DDBJ whole genome shotgun (WGS) entry which is preliminary data.</text>
</comment>
<evidence type="ECO:0000313" key="9">
    <source>
        <dbReference type="EMBL" id="TQR27882.1"/>
    </source>
</evidence>
<accession>A0A544U836</accession>
<dbReference type="PROSITE" id="PS50978">
    <property type="entry name" value="NEAT"/>
    <property type="match status" value="1"/>
</dbReference>
<evidence type="ECO:0000256" key="1">
    <source>
        <dbReference type="ARBA" id="ARBA00004168"/>
    </source>
</evidence>